<proteinExistence type="predicted"/>
<dbReference type="Proteomes" id="UP000661280">
    <property type="component" value="Chromosome 5"/>
</dbReference>
<dbReference type="AlphaFoldDB" id="A0A7R7WB99"/>
<evidence type="ECO:0000256" key="1">
    <source>
        <dbReference type="SAM" id="MobiDB-lite"/>
    </source>
</evidence>
<evidence type="ECO:0000313" key="3">
    <source>
        <dbReference type="Proteomes" id="UP000661280"/>
    </source>
</evidence>
<name>A0A7R7WB99_ASPKA</name>
<accession>A0A7R7WB99</accession>
<sequence>MDEQRPLPPLEELYTQVSKDAFGNNERLGAVATAAATAAEAFVSVAAPVRQQREDNNATKPVVEHRTSLNVPTEIFS</sequence>
<feature type="compositionally biased region" description="Basic and acidic residues" evidence="1">
    <location>
        <begin position="52"/>
        <end position="67"/>
    </location>
</feature>
<feature type="compositionally biased region" description="Polar residues" evidence="1">
    <location>
        <begin position="68"/>
        <end position="77"/>
    </location>
</feature>
<keyword evidence="3" id="KW-1185">Reference proteome</keyword>
<reference evidence="2" key="2">
    <citation type="submission" date="2021-02" db="EMBL/GenBank/DDBJ databases">
        <title>Aspergillus luchuensis mut. kawachii IFO 4304 genome sequence.</title>
        <authorList>
            <person name="Mori K."/>
            <person name="Kadooka C."/>
            <person name="Goto M."/>
            <person name="Futagami T."/>
        </authorList>
    </citation>
    <scope>NUCLEOTIDE SEQUENCE</scope>
    <source>
        <strain evidence="2">IFO 4308</strain>
    </source>
</reference>
<dbReference type="GeneID" id="64961088"/>
<dbReference type="EMBL" id="AP024429">
    <property type="protein sequence ID" value="BCR99766.1"/>
    <property type="molecule type" value="Genomic_DNA"/>
</dbReference>
<dbReference type="KEGG" id="aluc:AKAW2_50108A"/>
<gene>
    <name evidence="2" type="ORF">AKAW2_50108A</name>
</gene>
<protein>
    <submittedName>
        <fullName evidence="2">Uncharacterized protein</fullName>
    </submittedName>
</protein>
<dbReference type="RefSeq" id="XP_041543529.1">
    <property type="nucleotide sequence ID" value="XM_041689889.1"/>
</dbReference>
<organism evidence="2 3">
    <name type="scientific">Aspergillus kawachii</name>
    <name type="common">White koji mold</name>
    <name type="synonym">Aspergillus awamori var. kawachi</name>
    <dbReference type="NCBI Taxonomy" id="1069201"/>
    <lineage>
        <taxon>Eukaryota</taxon>
        <taxon>Fungi</taxon>
        <taxon>Dikarya</taxon>
        <taxon>Ascomycota</taxon>
        <taxon>Pezizomycotina</taxon>
        <taxon>Eurotiomycetes</taxon>
        <taxon>Eurotiomycetidae</taxon>
        <taxon>Eurotiales</taxon>
        <taxon>Aspergillaceae</taxon>
        <taxon>Aspergillus</taxon>
        <taxon>Aspergillus subgen. Circumdati</taxon>
    </lineage>
</organism>
<feature type="region of interest" description="Disordered" evidence="1">
    <location>
        <begin position="52"/>
        <end position="77"/>
    </location>
</feature>
<evidence type="ECO:0000313" key="2">
    <source>
        <dbReference type="EMBL" id="BCR99766.1"/>
    </source>
</evidence>
<reference evidence="2" key="1">
    <citation type="submission" date="2021-01" db="EMBL/GenBank/DDBJ databases">
        <authorList>
            <consortium name="Aspergillus luchuensis mut. kawachii IFO 4304 genome sequencing consortium"/>
            <person name="Kazuki M."/>
            <person name="Futagami T."/>
        </authorList>
    </citation>
    <scope>NUCLEOTIDE SEQUENCE</scope>
    <source>
        <strain evidence="2">IFO 4308</strain>
    </source>
</reference>